<dbReference type="InterPro" id="IPR050553">
    <property type="entry name" value="Thioredoxin_ResA/DsbE_sf"/>
</dbReference>
<evidence type="ECO:0000256" key="1">
    <source>
        <dbReference type="ARBA" id="ARBA00004196"/>
    </source>
</evidence>
<dbReference type="InterPro" id="IPR017937">
    <property type="entry name" value="Thioredoxin_CS"/>
</dbReference>
<dbReference type="CDD" id="cd02966">
    <property type="entry name" value="TlpA_like_family"/>
    <property type="match status" value="1"/>
</dbReference>
<organism evidence="7 8">
    <name type="scientific">Niabella pedocola</name>
    <dbReference type="NCBI Taxonomy" id="1752077"/>
    <lineage>
        <taxon>Bacteria</taxon>
        <taxon>Pseudomonadati</taxon>
        <taxon>Bacteroidota</taxon>
        <taxon>Chitinophagia</taxon>
        <taxon>Chitinophagales</taxon>
        <taxon>Chitinophagaceae</taxon>
        <taxon>Niabella</taxon>
    </lineage>
</organism>
<proteinExistence type="predicted"/>
<evidence type="ECO:0000256" key="5">
    <source>
        <dbReference type="SAM" id="SignalP"/>
    </source>
</evidence>
<evidence type="ECO:0000313" key="8">
    <source>
        <dbReference type="Proteomes" id="UP001199816"/>
    </source>
</evidence>
<feature type="signal peptide" evidence="5">
    <location>
        <begin position="1"/>
        <end position="20"/>
    </location>
</feature>
<evidence type="ECO:0000256" key="4">
    <source>
        <dbReference type="ARBA" id="ARBA00023284"/>
    </source>
</evidence>
<keyword evidence="3" id="KW-1015">Disulfide bond</keyword>
<sequence length="640" mass="71780">MKSKFLLTLLLALGHFFTWAQYSNLRFTPAQPKPGDVIRFEYDPTGTPLEKTGTITPAIFLYDGTIRAAEVTASKTNGKWTGSIPTNDTAKALLITFKQDNQMDNNKEQGYSLLLMQENKPVKNAAVGMAALNDFGGFMLDMKVKPETNLALYNQEFEAHPELKTRHASPYARLLMAADKENGKKKTEALVRTLQEKSDKTETDYITLQNLYRALKDNDQAAQIKEQIAALYPKGAAVKIDRLNALYRERDIENQLLMLDTLEKDFPAMNAADEKSYASMRRSMYGQAAYNAGVARKWADFNRYIAKTESNTALALAYNETAWELSGKGLDKKGDSLQFAKALSAKALASIKKELAAPVNKPDYRTKAEYLKGLDYTLGNYMDTYALILWKLNERAAALKVQEEAVQKTGKTNTEIIERYLVFKEKIKGKNAVQQEIEDLIREGKGTAKITALLKGIYVSKNKSDKGYAAYLDNLLAAYRVKLKDELRKQMINEPAPKFALNDLDGKKVSLESLKGKIVVADFWATWCGPCRASFPGMQKAQHQFQNDADVKFLFVNTREGAQPGEMVSKVGDFVKKNKYDFHVLLDADNKVSDNFAVDGIPAKFLIDGNGNIRFKVVGFDGNTDNLVEEMRAMIEVMRN</sequence>
<dbReference type="PANTHER" id="PTHR42852:SF6">
    <property type="entry name" value="THIOL:DISULFIDE INTERCHANGE PROTEIN DSBE"/>
    <property type="match status" value="1"/>
</dbReference>
<reference evidence="7 8" key="1">
    <citation type="submission" date="2021-11" db="EMBL/GenBank/DDBJ databases">
        <title>Genomic of Niabella pedocola.</title>
        <authorList>
            <person name="Wu T."/>
        </authorList>
    </citation>
    <scope>NUCLEOTIDE SEQUENCE [LARGE SCALE GENOMIC DNA]</scope>
    <source>
        <strain evidence="7 8">JCM 31011</strain>
    </source>
</reference>
<evidence type="ECO:0000259" key="6">
    <source>
        <dbReference type="PROSITE" id="PS51352"/>
    </source>
</evidence>
<evidence type="ECO:0000313" key="7">
    <source>
        <dbReference type="EMBL" id="MCD2424961.1"/>
    </source>
</evidence>
<dbReference type="PROSITE" id="PS51352">
    <property type="entry name" value="THIOREDOXIN_2"/>
    <property type="match status" value="1"/>
</dbReference>
<dbReference type="Proteomes" id="UP001199816">
    <property type="component" value="Unassembled WGS sequence"/>
</dbReference>
<dbReference type="SUPFAM" id="SSF52833">
    <property type="entry name" value="Thioredoxin-like"/>
    <property type="match status" value="1"/>
</dbReference>
<keyword evidence="4" id="KW-0676">Redox-active center</keyword>
<dbReference type="EMBL" id="JAJNEC010000005">
    <property type="protein sequence ID" value="MCD2424961.1"/>
    <property type="molecule type" value="Genomic_DNA"/>
</dbReference>
<protein>
    <submittedName>
        <fullName evidence="7">TlpA family protein disulfide reductase</fullName>
    </submittedName>
</protein>
<keyword evidence="2" id="KW-0201">Cytochrome c-type biogenesis</keyword>
<feature type="domain" description="Thioredoxin" evidence="6">
    <location>
        <begin position="490"/>
        <end position="640"/>
    </location>
</feature>
<comment type="caution">
    <text evidence="7">The sequence shown here is derived from an EMBL/GenBank/DDBJ whole genome shotgun (WGS) entry which is preliminary data.</text>
</comment>
<evidence type="ECO:0000256" key="3">
    <source>
        <dbReference type="ARBA" id="ARBA00023157"/>
    </source>
</evidence>
<evidence type="ECO:0000256" key="2">
    <source>
        <dbReference type="ARBA" id="ARBA00022748"/>
    </source>
</evidence>
<keyword evidence="5" id="KW-0732">Signal</keyword>
<dbReference type="RefSeq" id="WP_231007310.1">
    <property type="nucleotide sequence ID" value="NZ_JAJNEC010000005.1"/>
</dbReference>
<comment type="subcellular location">
    <subcellularLocation>
        <location evidence="1">Cell envelope</location>
    </subcellularLocation>
</comment>
<feature type="chain" id="PRO_5047095656" evidence="5">
    <location>
        <begin position="21"/>
        <end position="640"/>
    </location>
</feature>
<dbReference type="InterPro" id="IPR013766">
    <property type="entry name" value="Thioredoxin_domain"/>
</dbReference>
<dbReference type="PANTHER" id="PTHR42852">
    <property type="entry name" value="THIOL:DISULFIDE INTERCHANGE PROTEIN DSBE"/>
    <property type="match status" value="1"/>
</dbReference>
<dbReference type="PROSITE" id="PS00194">
    <property type="entry name" value="THIOREDOXIN_1"/>
    <property type="match status" value="1"/>
</dbReference>
<name>A0ABS8PV69_9BACT</name>
<keyword evidence="8" id="KW-1185">Reference proteome</keyword>
<dbReference type="InterPro" id="IPR036249">
    <property type="entry name" value="Thioredoxin-like_sf"/>
</dbReference>
<gene>
    <name evidence="7" type="ORF">LQ567_19410</name>
</gene>
<dbReference type="Gene3D" id="3.40.30.10">
    <property type="entry name" value="Glutaredoxin"/>
    <property type="match status" value="1"/>
</dbReference>
<dbReference type="InterPro" id="IPR000866">
    <property type="entry name" value="AhpC/TSA"/>
</dbReference>
<accession>A0ABS8PV69</accession>
<dbReference type="Pfam" id="PF00578">
    <property type="entry name" value="AhpC-TSA"/>
    <property type="match status" value="1"/>
</dbReference>